<evidence type="ECO:0000313" key="6">
    <source>
        <dbReference type="EMBL" id="MCF1592350.1"/>
    </source>
</evidence>
<name>A0A9X1PRU1_STRM4</name>
<dbReference type="EMBL" id="JAKEIP010000004">
    <property type="protein sequence ID" value="MCF1592350.1"/>
    <property type="molecule type" value="Genomic_DNA"/>
</dbReference>
<organism evidence="6 7">
    <name type="scientific">Streptomyces muensis</name>
    <dbReference type="NCBI Taxonomy" id="1077944"/>
    <lineage>
        <taxon>Bacteria</taxon>
        <taxon>Bacillati</taxon>
        <taxon>Actinomycetota</taxon>
        <taxon>Actinomycetes</taxon>
        <taxon>Kitasatosporales</taxon>
        <taxon>Streptomycetaceae</taxon>
        <taxon>Streptomyces</taxon>
    </lineage>
</organism>
<evidence type="ECO:0000256" key="5">
    <source>
        <dbReference type="RuleBase" id="RU361187"/>
    </source>
</evidence>
<dbReference type="Gene3D" id="2.60.120.260">
    <property type="entry name" value="Galactose-binding domain-like"/>
    <property type="match status" value="1"/>
</dbReference>
<accession>A0A9X1PRU1</accession>
<dbReference type="InterPro" id="IPR006710">
    <property type="entry name" value="Glyco_hydro_43"/>
</dbReference>
<gene>
    <name evidence="6" type="ORF">L0P92_02020</name>
</gene>
<keyword evidence="2 5" id="KW-0378">Hydrolase</keyword>
<dbReference type="RefSeq" id="WP_234760650.1">
    <property type="nucleotide sequence ID" value="NZ_JAKEIP010000004.1"/>
</dbReference>
<evidence type="ECO:0000256" key="4">
    <source>
        <dbReference type="PIRSR" id="PIRSR606710-2"/>
    </source>
</evidence>
<keyword evidence="7" id="KW-1185">Reference proteome</keyword>
<dbReference type="InterPro" id="IPR023296">
    <property type="entry name" value="Glyco_hydro_beta-prop_sf"/>
</dbReference>
<dbReference type="PANTHER" id="PTHR22925:SF3">
    <property type="entry name" value="GLYCOSYL HYDROLASE FAMILY PROTEIN 43"/>
    <property type="match status" value="1"/>
</dbReference>
<dbReference type="Proteomes" id="UP001139384">
    <property type="component" value="Unassembled WGS sequence"/>
</dbReference>
<dbReference type="PANTHER" id="PTHR22925">
    <property type="entry name" value="GLYCOSYL HYDROLASE 43 FAMILY MEMBER"/>
    <property type="match status" value="1"/>
</dbReference>
<dbReference type="GO" id="GO:0005975">
    <property type="term" value="P:carbohydrate metabolic process"/>
    <property type="evidence" value="ECO:0007669"/>
    <property type="project" value="InterPro"/>
</dbReference>
<evidence type="ECO:0000256" key="3">
    <source>
        <dbReference type="ARBA" id="ARBA00023295"/>
    </source>
</evidence>
<sequence length="421" mass="46811">MSQQLVTSGVPWFDDRGQTVNAHGACLLQHDGRYYLFGEYKTDDLNRFAGFSCYSSADLVNWRFEKLVLPQQPDGLMGPGRVGERVKVMRCPSTGRYVMYMHSDDPGYMDPHICVAVSDTIDGEYTFLGELTHRGEPIRKWDVGTFQDDDGTGYLLLHEGDIFRLSQDYLTAEEQVAHEIARGGESPAMLKHGDTYFLMFSHKTSWESNENFHLSAPAIEGPWTYRGFFAPDGSLTCNSQCTYAFKISTAGGDVPVYMGDRWSFPHQASAATYVWLPLHVDGNTLAIEQFWGAWNPLTCRPAEFTGKETDVGFSSDTAGDSVELPFTGSRIILVGQSRPDGSYARVELIDADGAVISSIYVTFYSKVPDYGYRYASPVVPHGEYTLKVSVTGDVTEWSDKRGEHFGSVGTRVAVDRAVVID</sequence>
<comment type="similarity">
    <text evidence="1 5">Belongs to the glycosyl hydrolase 43 family.</text>
</comment>
<protein>
    <submittedName>
        <fullName evidence="6">Family 43 glycosylhydrolase</fullName>
    </submittedName>
</protein>
<proteinExistence type="inferred from homology"/>
<keyword evidence="3 5" id="KW-0326">Glycosidase</keyword>
<dbReference type="CDD" id="cd18821">
    <property type="entry name" value="GH43_Pc3Gal43A-like"/>
    <property type="match status" value="1"/>
</dbReference>
<evidence type="ECO:0000313" key="7">
    <source>
        <dbReference type="Proteomes" id="UP001139384"/>
    </source>
</evidence>
<dbReference type="SUPFAM" id="SSF75005">
    <property type="entry name" value="Arabinanase/levansucrase/invertase"/>
    <property type="match status" value="1"/>
</dbReference>
<feature type="site" description="Important for catalytic activity, responsible for pKa modulation of the active site Glu and correct orientation of both the proton donor and substrate" evidence="4">
    <location>
        <position position="142"/>
    </location>
</feature>
<dbReference type="Pfam" id="PF04616">
    <property type="entry name" value="Glyco_hydro_43"/>
    <property type="match status" value="1"/>
</dbReference>
<comment type="caution">
    <text evidence="6">The sequence shown here is derived from an EMBL/GenBank/DDBJ whole genome shotgun (WGS) entry which is preliminary data.</text>
</comment>
<reference evidence="6" key="1">
    <citation type="submission" date="2022-01" db="EMBL/GenBank/DDBJ databases">
        <title>Draft Genome Sequences of Seven Type Strains of the Genus Streptomyces.</title>
        <authorList>
            <person name="Aziz S."/>
            <person name="Coretto E."/>
            <person name="Chronakova A."/>
            <person name="Sproer C."/>
            <person name="Huber K."/>
            <person name="Nouioui I."/>
            <person name="Gross H."/>
        </authorList>
    </citation>
    <scope>NUCLEOTIDE SEQUENCE</scope>
    <source>
        <strain evidence="6">DSM 103493</strain>
    </source>
</reference>
<dbReference type="Gene3D" id="2.115.10.20">
    <property type="entry name" value="Glycosyl hydrolase domain, family 43"/>
    <property type="match status" value="1"/>
</dbReference>
<dbReference type="GO" id="GO:0004553">
    <property type="term" value="F:hydrolase activity, hydrolyzing O-glycosyl compounds"/>
    <property type="evidence" value="ECO:0007669"/>
    <property type="project" value="InterPro"/>
</dbReference>
<evidence type="ECO:0000256" key="2">
    <source>
        <dbReference type="ARBA" id="ARBA00022801"/>
    </source>
</evidence>
<dbReference type="AlphaFoldDB" id="A0A9X1PRU1"/>
<evidence type="ECO:0000256" key="1">
    <source>
        <dbReference type="ARBA" id="ARBA00009865"/>
    </source>
</evidence>